<evidence type="ECO:0000313" key="4">
    <source>
        <dbReference type="Proteomes" id="UP000019377"/>
    </source>
</evidence>
<reference evidence="4" key="1">
    <citation type="journal article" date="2013" name="Genome Announc.">
        <title>Draft genome sequence of Pseudozyma brasiliensis sp. nov. strain GHG001, a high producer of endo-1,4-xylanase isolated from an insect pest of sugarcane.</title>
        <authorList>
            <person name="Oliveira J.V.D.C."/>
            <person name="dos Santos R.A.C."/>
            <person name="Borges T.A."/>
            <person name="Riano-Pachon D.M."/>
            <person name="Goldman G.H."/>
        </authorList>
    </citation>
    <scope>NUCLEOTIDE SEQUENCE [LARGE SCALE GENOMIC DNA]</scope>
    <source>
        <strain evidence="4">GHG001</strain>
    </source>
</reference>
<name>V5EZ79_KALBG</name>
<protein>
    <recommendedName>
        <fullName evidence="2">Alpha/beta hydrolase fold-3 domain-containing protein</fullName>
    </recommendedName>
</protein>
<dbReference type="GO" id="GO:0016787">
    <property type="term" value="F:hydrolase activity"/>
    <property type="evidence" value="ECO:0007669"/>
    <property type="project" value="UniProtKB-KW"/>
</dbReference>
<dbReference type="GeneID" id="27417002"/>
<evidence type="ECO:0000313" key="3">
    <source>
        <dbReference type="EMBL" id="EST09183.1"/>
    </source>
</evidence>
<dbReference type="InterPro" id="IPR050300">
    <property type="entry name" value="GDXG_lipolytic_enzyme"/>
</dbReference>
<dbReference type="RefSeq" id="XP_016294172.1">
    <property type="nucleotide sequence ID" value="XM_016434398.1"/>
</dbReference>
<dbReference type="PANTHER" id="PTHR48081">
    <property type="entry name" value="AB HYDROLASE SUPERFAMILY PROTEIN C4A8.06C"/>
    <property type="match status" value="1"/>
</dbReference>
<proteinExistence type="predicted"/>
<dbReference type="EMBL" id="KI545854">
    <property type="protein sequence ID" value="EST09183.1"/>
    <property type="molecule type" value="Genomic_DNA"/>
</dbReference>
<dbReference type="InterPro" id="IPR013094">
    <property type="entry name" value="AB_hydrolase_3"/>
</dbReference>
<dbReference type="STRING" id="1365824.V5EZ79"/>
<keyword evidence="4" id="KW-1185">Reference proteome</keyword>
<dbReference type="Proteomes" id="UP000019377">
    <property type="component" value="Unassembled WGS sequence"/>
</dbReference>
<evidence type="ECO:0000259" key="2">
    <source>
        <dbReference type="Pfam" id="PF07859"/>
    </source>
</evidence>
<dbReference type="PANTHER" id="PTHR48081:SF8">
    <property type="entry name" value="ALPHA_BETA HYDROLASE FOLD-3 DOMAIN-CONTAINING PROTEIN-RELATED"/>
    <property type="match status" value="1"/>
</dbReference>
<dbReference type="AlphaFoldDB" id="V5EZ79"/>
<keyword evidence="1" id="KW-0378">Hydrolase</keyword>
<feature type="domain" description="Alpha/beta hydrolase fold-3" evidence="2">
    <location>
        <begin position="90"/>
        <end position="303"/>
    </location>
</feature>
<dbReference type="HOGENOM" id="CLU_012494_6_1_1"/>
<accession>V5EZ79</accession>
<gene>
    <name evidence="3" type="ORF">PSEUBRA_SCAF12g01742</name>
</gene>
<evidence type="ECO:0000256" key="1">
    <source>
        <dbReference type="ARBA" id="ARBA00022801"/>
    </source>
</evidence>
<sequence length="328" mass="35638">MASFHSFKFDPEFLQVAGPMLAIAAQRPQPKVHEIELRRTNLDTLLRGLGVGQPEQHVTKTTHTIKTRDGASIIVYEIAPKQRQENGAAVLHAHGGGMLGGSADAFIASGSIAHYALASGLTIFSVEYRLAPEHTLDGLVNDCYDALEWLSSNATSLGVDNKRIGVFGESAGGGIAAGVALQARDRGLSPPLRKQVLIYPMLDDRNLTPDERLVPTAIWTYESNITGWSALLGKDVAGTDKVDELVKYAVPARVHDLSRLPDTYIDVGQLDIFIEEDLEYARRLHKAGVQVDLNVYKGLPHAWELFGGQNISVGQKVLAERISALQSI</sequence>
<dbReference type="Gene3D" id="3.40.50.1820">
    <property type="entry name" value="alpha/beta hydrolase"/>
    <property type="match status" value="1"/>
</dbReference>
<dbReference type="InterPro" id="IPR029058">
    <property type="entry name" value="AB_hydrolase_fold"/>
</dbReference>
<dbReference type="eggNOG" id="KOG1515">
    <property type="taxonomic scope" value="Eukaryota"/>
</dbReference>
<dbReference type="OMA" id="GTHDLFH"/>
<dbReference type="OrthoDB" id="408631at2759"/>
<dbReference type="Pfam" id="PF07859">
    <property type="entry name" value="Abhydrolase_3"/>
    <property type="match status" value="1"/>
</dbReference>
<dbReference type="SUPFAM" id="SSF53474">
    <property type="entry name" value="alpha/beta-Hydrolases"/>
    <property type="match status" value="1"/>
</dbReference>
<organism evidence="3 4">
    <name type="scientific">Kalmanozyma brasiliensis (strain GHG001)</name>
    <name type="common">Yeast</name>
    <name type="synonym">Pseudozyma brasiliensis</name>
    <dbReference type="NCBI Taxonomy" id="1365824"/>
    <lineage>
        <taxon>Eukaryota</taxon>
        <taxon>Fungi</taxon>
        <taxon>Dikarya</taxon>
        <taxon>Basidiomycota</taxon>
        <taxon>Ustilaginomycotina</taxon>
        <taxon>Ustilaginomycetes</taxon>
        <taxon>Ustilaginales</taxon>
        <taxon>Ustilaginaceae</taxon>
        <taxon>Kalmanozyma</taxon>
    </lineage>
</organism>